<dbReference type="RefSeq" id="XP_013419148.1">
    <property type="nucleotide sequence ID" value="XM_013563694.2"/>
</dbReference>
<evidence type="ECO:0000313" key="4">
    <source>
        <dbReference type="RefSeq" id="XP_013419148.1"/>
    </source>
</evidence>
<dbReference type="InterPro" id="IPR000313">
    <property type="entry name" value="PWWP_dom"/>
</dbReference>
<sequence>MAEEIEQETLKLKGLSLSVLVEEALDDVLVVYLEHGSKRFRGVLLDADKRNIPYGICMPSVPTVEKTCPEQNPSHTLSLDTAVSESAVKPESSAVTLRHTFNQHNEENTSTELTAATTTPVKRLWDKNIRNMRLRPRQILCAKCKVPCREYKNKDSPTDPTKTSAETAKRKLPLEPQVHCKRLKTTHSQDQKKTSPIIKISFTSPEGQGTVVQIPAKPQKEGSVSDGSRLDYAHKKAKKALRKAKEKACQQVSGLTHHSHRHKMKHKHKHKSRDMDEKTVKALVQSNIHVKSASVPLKRTNDTGVESANIPNCSYDNSKAVSRFGLRQRTKTKVFEPNIKSSKATNSSVRKKKQNVPDNVSDSTSTTSDATDFGDFPGEEIKHLTRLETVRPLMMRIQTRNVYRSVNKLGKAICVGDVVWGKIQGFPWWPGRILRIALSQRDNGMVITETAHISWFGSKTMSHIKCLDLYPFLEDFGLKFDKKKRGSYKVAVKLATIAAQKCGNEQNPVVID</sequence>
<dbReference type="SMART" id="SM00293">
    <property type="entry name" value="PWWP"/>
    <property type="match status" value="1"/>
</dbReference>
<feature type="domain" description="PWWP" evidence="2">
    <location>
        <begin position="415"/>
        <end position="475"/>
    </location>
</feature>
<dbReference type="InParanoid" id="A0A1S3K948"/>
<dbReference type="GO" id="GO:0003682">
    <property type="term" value="F:chromatin binding"/>
    <property type="evidence" value="ECO:0007669"/>
    <property type="project" value="TreeGrafter"/>
</dbReference>
<dbReference type="PANTHER" id="PTHR16112:SF22">
    <property type="entry name" value="PWWP DOMAIN-CONTAINING 2B"/>
    <property type="match status" value="1"/>
</dbReference>
<dbReference type="PROSITE" id="PS50812">
    <property type="entry name" value="PWWP"/>
    <property type="match status" value="1"/>
</dbReference>
<evidence type="ECO:0000259" key="2">
    <source>
        <dbReference type="PROSITE" id="PS50812"/>
    </source>
</evidence>
<dbReference type="OrthoDB" id="5964980at2759"/>
<dbReference type="Pfam" id="PF00855">
    <property type="entry name" value="PWWP"/>
    <property type="match status" value="1"/>
</dbReference>
<dbReference type="GO" id="GO:0010369">
    <property type="term" value="C:chromocenter"/>
    <property type="evidence" value="ECO:0007669"/>
    <property type="project" value="TreeGrafter"/>
</dbReference>
<reference evidence="4" key="1">
    <citation type="submission" date="2025-08" db="UniProtKB">
        <authorList>
            <consortium name="RefSeq"/>
        </authorList>
    </citation>
    <scope>IDENTIFICATION</scope>
    <source>
        <tissue evidence="4">Gonads</tissue>
    </source>
</reference>
<feature type="compositionally biased region" description="Polar residues" evidence="1">
    <location>
        <begin position="339"/>
        <end position="348"/>
    </location>
</feature>
<dbReference type="OMA" id="GSIKPFC"/>
<feature type="compositionally biased region" description="Basic residues" evidence="1">
    <location>
        <begin position="257"/>
        <end position="272"/>
    </location>
</feature>
<evidence type="ECO:0000313" key="3">
    <source>
        <dbReference type="Proteomes" id="UP000085678"/>
    </source>
</evidence>
<organism evidence="3 4">
    <name type="scientific">Lingula anatina</name>
    <name type="common">Brachiopod</name>
    <name type="synonym">Lingula unguis</name>
    <dbReference type="NCBI Taxonomy" id="7574"/>
    <lineage>
        <taxon>Eukaryota</taxon>
        <taxon>Metazoa</taxon>
        <taxon>Spiralia</taxon>
        <taxon>Lophotrochozoa</taxon>
        <taxon>Brachiopoda</taxon>
        <taxon>Linguliformea</taxon>
        <taxon>Lingulata</taxon>
        <taxon>Lingulida</taxon>
        <taxon>Linguloidea</taxon>
        <taxon>Lingulidae</taxon>
        <taxon>Lingula</taxon>
    </lineage>
</organism>
<dbReference type="GO" id="GO:0005634">
    <property type="term" value="C:nucleus"/>
    <property type="evidence" value="ECO:0007669"/>
    <property type="project" value="TreeGrafter"/>
</dbReference>
<evidence type="ECO:0000256" key="1">
    <source>
        <dbReference type="SAM" id="MobiDB-lite"/>
    </source>
</evidence>
<protein>
    <submittedName>
        <fullName evidence="4">PWWP domain-containing protein 2A</fullName>
    </submittedName>
</protein>
<dbReference type="Proteomes" id="UP000085678">
    <property type="component" value="Unplaced"/>
</dbReference>
<accession>A0A1S3K948</accession>
<keyword evidence="3" id="KW-1185">Reference proteome</keyword>
<gene>
    <name evidence="4" type="primary">LOC106179888</name>
</gene>
<dbReference type="Gene3D" id="2.30.30.140">
    <property type="match status" value="1"/>
</dbReference>
<dbReference type="STRING" id="7574.A0A1S3K948"/>
<dbReference type="PANTHER" id="PTHR16112">
    <property type="entry name" value="METHYL-CPG BINDING PROTEIN, DROSOPHILA"/>
    <property type="match status" value="1"/>
</dbReference>
<feature type="region of interest" description="Disordered" evidence="1">
    <location>
        <begin position="332"/>
        <end position="374"/>
    </location>
</feature>
<dbReference type="AlphaFoldDB" id="A0A1S3K948"/>
<dbReference type="GeneID" id="106179888"/>
<dbReference type="CDD" id="cd20140">
    <property type="entry name" value="PWWP_PWWP2"/>
    <property type="match status" value="1"/>
</dbReference>
<dbReference type="KEGG" id="lak:106179888"/>
<feature type="region of interest" description="Disordered" evidence="1">
    <location>
        <begin position="252"/>
        <end position="276"/>
    </location>
</feature>
<dbReference type="SUPFAM" id="SSF63748">
    <property type="entry name" value="Tudor/PWWP/MBT"/>
    <property type="match status" value="1"/>
</dbReference>
<name>A0A1S3K948_LINAN</name>
<feature type="compositionally biased region" description="Low complexity" evidence="1">
    <location>
        <begin position="361"/>
        <end position="371"/>
    </location>
</feature>
<proteinExistence type="predicted"/>